<dbReference type="GO" id="GO:0008270">
    <property type="term" value="F:zinc ion binding"/>
    <property type="evidence" value="ECO:0007669"/>
    <property type="project" value="UniProtKB-KW"/>
</dbReference>
<evidence type="ECO:0000313" key="4">
    <source>
        <dbReference type="EMBL" id="VFQ71628.1"/>
    </source>
</evidence>
<reference evidence="4 5" key="1">
    <citation type="submission" date="2018-04" db="EMBL/GenBank/DDBJ databases">
        <authorList>
            <person name="Vogel A."/>
        </authorList>
    </citation>
    <scope>NUCLEOTIDE SEQUENCE [LARGE SCALE GENOMIC DNA]</scope>
</reference>
<evidence type="ECO:0000259" key="3">
    <source>
        <dbReference type="PROSITE" id="PS50158"/>
    </source>
</evidence>
<feature type="domain" description="CCHC-type" evidence="3">
    <location>
        <begin position="288"/>
        <end position="302"/>
    </location>
</feature>
<feature type="region of interest" description="Disordered" evidence="2">
    <location>
        <begin position="220"/>
        <end position="257"/>
    </location>
</feature>
<feature type="compositionally biased region" description="Polar residues" evidence="2">
    <location>
        <begin position="220"/>
        <end position="230"/>
    </location>
</feature>
<dbReference type="AlphaFoldDB" id="A0A484L5R1"/>
<feature type="compositionally biased region" description="Basic and acidic residues" evidence="2">
    <location>
        <begin position="88"/>
        <end position="101"/>
    </location>
</feature>
<name>A0A484L5R1_9ASTE</name>
<evidence type="ECO:0000313" key="5">
    <source>
        <dbReference type="Proteomes" id="UP000595140"/>
    </source>
</evidence>
<gene>
    <name evidence="4" type="ORF">CCAM_LOCUS13404</name>
</gene>
<feature type="region of interest" description="Disordered" evidence="2">
    <location>
        <begin position="303"/>
        <end position="333"/>
    </location>
</feature>
<evidence type="ECO:0000256" key="1">
    <source>
        <dbReference type="PROSITE-ProRule" id="PRU00047"/>
    </source>
</evidence>
<dbReference type="OrthoDB" id="2272416at2759"/>
<evidence type="ECO:0000256" key="2">
    <source>
        <dbReference type="SAM" id="MobiDB-lite"/>
    </source>
</evidence>
<dbReference type="Proteomes" id="UP000595140">
    <property type="component" value="Unassembled WGS sequence"/>
</dbReference>
<protein>
    <recommendedName>
        <fullName evidence="3">CCHC-type domain-containing protein</fullName>
    </recommendedName>
</protein>
<feature type="compositionally biased region" description="Polar residues" evidence="2">
    <location>
        <begin position="323"/>
        <end position="333"/>
    </location>
</feature>
<keyword evidence="1" id="KW-0862">Zinc</keyword>
<organism evidence="4 5">
    <name type="scientific">Cuscuta campestris</name>
    <dbReference type="NCBI Taxonomy" id="132261"/>
    <lineage>
        <taxon>Eukaryota</taxon>
        <taxon>Viridiplantae</taxon>
        <taxon>Streptophyta</taxon>
        <taxon>Embryophyta</taxon>
        <taxon>Tracheophyta</taxon>
        <taxon>Spermatophyta</taxon>
        <taxon>Magnoliopsida</taxon>
        <taxon>eudicotyledons</taxon>
        <taxon>Gunneridae</taxon>
        <taxon>Pentapetalae</taxon>
        <taxon>asterids</taxon>
        <taxon>lamiids</taxon>
        <taxon>Solanales</taxon>
        <taxon>Convolvulaceae</taxon>
        <taxon>Cuscuteae</taxon>
        <taxon>Cuscuta</taxon>
        <taxon>Cuscuta subgen. Grammica</taxon>
        <taxon>Cuscuta sect. Cleistogrammica</taxon>
    </lineage>
</organism>
<sequence>MSGLGFQILAPCHGFRRVASRESVTVGEEKSLIIDVGGTKTATIRNILLRRDRRIPNSNWQQGISNSSLDLNGAGEDATGEALYFDRGPVDDHSNDSDARRPSSTQLVTRTKAVDSRAVTSSVDGVTLPATSSVSEFFSVPIAVKSNGEKFTKLAKFAPTLVSTPIDRIEEFRTELRPDPRSRVSVLTTLDCAEAYKIIARADSDLNACIEYLKANNAVPNTHHPTNSASKGKRPFQESSNSHFSKKGKSVQTQSMASVDRFRKRKYPACEHCGRNHPGECWLKQGLCLGCGKLRHFKKECPTNPGEPFPSAPSLHQHDPHQVNAQQRGLSQPRIRTNNKDELLLIHMQ</sequence>
<dbReference type="GO" id="GO:0003676">
    <property type="term" value="F:nucleic acid binding"/>
    <property type="evidence" value="ECO:0007669"/>
    <property type="project" value="InterPro"/>
</dbReference>
<keyword evidence="5" id="KW-1185">Reference proteome</keyword>
<dbReference type="EMBL" id="OOIL02001045">
    <property type="protein sequence ID" value="VFQ71628.1"/>
    <property type="molecule type" value="Genomic_DNA"/>
</dbReference>
<accession>A0A484L5R1</accession>
<proteinExistence type="predicted"/>
<keyword evidence="1" id="KW-0479">Metal-binding</keyword>
<dbReference type="InterPro" id="IPR001878">
    <property type="entry name" value="Znf_CCHC"/>
</dbReference>
<feature type="region of interest" description="Disordered" evidence="2">
    <location>
        <begin position="84"/>
        <end position="112"/>
    </location>
</feature>
<dbReference type="PROSITE" id="PS50158">
    <property type="entry name" value="ZF_CCHC"/>
    <property type="match status" value="1"/>
</dbReference>
<keyword evidence="1" id="KW-0863">Zinc-finger</keyword>